<gene>
    <name evidence="3" type="ORF">D3874_05510</name>
</gene>
<dbReference type="RefSeq" id="WP_119777190.1">
    <property type="nucleotide sequence ID" value="NZ_QYUK01000011.1"/>
</dbReference>
<dbReference type="SUPFAM" id="SSF90257">
    <property type="entry name" value="Myosin rod fragments"/>
    <property type="match status" value="1"/>
</dbReference>
<keyword evidence="1" id="KW-0175">Coiled coil</keyword>
<dbReference type="EMBL" id="QYUK01000011">
    <property type="protein sequence ID" value="RJF86545.1"/>
    <property type="molecule type" value="Genomic_DNA"/>
</dbReference>
<dbReference type="Gene3D" id="1.10.287.1490">
    <property type="match status" value="1"/>
</dbReference>
<evidence type="ECO:0000313" key="4">
    <source>
        <dbReference type="Proteomes" id="UP000284605"/>
    </source>
</evidence>
<reference evidence="3 4" key="1">
    <citation type="submission" date="2018-09" db="EMBL/GenBank/DDBJ databases">
        <authorList>
            <person name="Zhu H."/>
        </authorList>
    </citation>
    <scope>NUCLEOTIDE SEQUENCE [LARGE SCALE GENOMIC DNA]</scope>
    <source>
        <strain evidence="3 4">K1W22B-8</strain>
    </source>
</reference>
<accession>A0A418W949</accession>
<protein>
    <recommendedName>
        <fullName evidence="5">DNA repair protein</fullName>
    </recommendedName>
</protein>
<dbReference type="OrthoDB" id="198726at2"/>
<feature type="coiled-coil region" evidence="1">
    <location>
        <begin position="25"/>
        <end position="80"/>
    </location>
</feature>
<evidence type="ECO:0000313" key="3">
    <source>
        <dbReference type="EMBL" id="RJF86545.1"/>
    </source>
</evidence>
<dbReference type="Proteomes" id="UP000284605">
    <property type="component" value="Unassembled WGS sequence"/>
</dbReference>
<evidence type="ECO:0000256" key="1">
    <source>
        <dbReference type="SAM" id="Coils"/>
    </source>
</evidence>
<feature type="chain" id="PRO_5019339788" description="DNA repair protein" evidence="2">
    <location>
        <begin position="22"/>
        <end position="206"/>
    </location>
</feature>
<name>A0A418W949_9PROT</name>
<keyword evidence="4" id="KW-1185">Reference proteome</keyword>
<keyword evidence="2" id="KW-0732">Signal</keyword>
<feature type="signal peptide" evidence="2">
    <location>
        <begin position="1"/>
        <end position="21"/>
    </location>
</feature>
<evidence type="ECO:0008006" key="5">
    <source>
        <dbReference type="Google" id="ProtNLM"/>
    </source>
</evidence>
<sequence length="206" mass="22372">MRRVAVPALMIAISLITPALADDTEARLREALRTATAQQRALEDERTVLQAKLSVAEKERDALKAQIAGLNTQLGAAKKESVEQASAVARLETQVADQNASIDKVQGVLGQCRASYQKAMGEGQILEEARKQLVGELDAQTKRAEACEVKNVQLYKVGSEILEAYADTDLADVVGGREPFLGLKRVELETLVQDYKDKLLDGKVAP</sequence>
<proteinExistence type="predicted"/>
<evidence type="ECO:0000256" key="2">
    <source>
        <dbReference type="SAM" id="SignalP"/>
    </source>
</evidence>
<organism evidence="3 4">
    <name type="scientific">Oleomonas cavernae</name>
    <dbReference type="NCBI Taxonomy" id="2320859"/>
    <lineage>
        <taxon>Bacteria</taxon>
        <taxon>Pseudomonadati</taxon>
        <taxon>Pseudomonadota</taxon>
        <taxon>Alphaproteobacteria</taxon>
        <taxon>Acetobacterales</taxon>
        <taxon>Acetobacteraceae</taxon>
        <taxon>Oleomonas</taxon>
    </lineage>
</organism>
<comment type="caution">
    <text evidence="3">The sequence shown here is derived from an EMBL/GenBank/DDBJ whole genome shotgun (WGS) entry which is preliminary data.</text>
</comment>
<dbReference type="AlphaFoldDB" id="A0A418W949"/>